<keyword evidence="5" id="KW-1185">Reference proteome</keyword>
<protein>
    <submittedName>
        <fullName evidence="4">Alpha/beta hydrolase</fullName>
    </submittedName>
</protein>
<dbReference type="InterPro" id="IPR050565">
    <property type="entry name" value="LYPA1-2/EST-like"/>
</dbReference>
<proteinExistence type="inferred from homology"/>
<dbReference type="InterPro" id="IPR003140">
    <property type="entry name" value="PLipase/COase/thioEstase"/>
</dbReference>
<dbReference type="SUPFAM" id="SSF53474">
    <property type="entry name" value="alpha/beta-Hydrolases"/>
    <property type="match status" value="1"/>
</dbReference>
<dbReference type="PANTHER" id="PTHR10655:SF17">
    <property type="entry name" value="LYSOPHOSPHOLIPASE-LIKE PROTEIN 1"/>
    <property type="match status" value="1"/>
</dbReference>
<keyword evidence="2 4" id="KW-0378">Hydrolase</keyword>
<dbReference type="PANTHER" id="PTHR10655">
    <property type="entry name" value="LYSOPHOSPHOLIPASE-RELATED"/>
    <property type="match status" value="1"/>
</dbReference>
<name>A0A926VJ64_9CYAN</name>
<reference evidence="4" key="2">
    <citation type="submission" date="2020-08" db="EMBL/GenBank/DDBJ databases">
        <authorList>
            <person name="Chen M."/>
            <person name="Teng W."/>
            <person name="Zhao L."/>
            <person name="Hu C."/>
            <person name="Zhou Y."/>
            <person name="Han B."/>
            <person name="Song L."/>
            <person name="Shu W."/>
        </authorList>
    </citation>
    <scope>NUCLEOTIDE SEQUENCE</scope>
    <source>
        <strain evidence="4">FACHB-1375</strain>
    </source>
</reference>
<accession>A0A926VJ64</accession>
<organism evidence="4 5">
    <name type="scientific">Aerosakkonema funiforme FACHB-1375</name>
    <dbReference type="NCBI Taxonomy" id="2949571"/>
    <lineage>
        <taxon>Bacteria</taxon>
        <taxon>Bacillati</taxon>
        <taxon>Cyanobacteriota</taxon>
        <taxon>Cyanophyceae</taxon>
        <taxon>Oscillatoriophycideae</taxon>
        <taxon>Aerosakkonematales</taxon>
        <taxon>Aerosakkonemataceae</taxon>
        <taxon>Aerosakkonema</taxon>
    </lineage>
</organism>
<evidence type="ECO:0000313" key="5">
    <source>
        <dbReference type="Proteomes" id="UP000641646"/>
    </source>
</evidence>
<dbReference type="InterPro" id="IPR029058">
    <property type="entry name" value="AB_hydrolase_fold"/>
</dbReference>
<reference evidence="4" key="1">
    <citation type="journal article" date="2015" name="ISME J.">
        <title>Draft Genome Sequence of Streptomyces incarnatus NRRL8089, which Produces the Nucleoside Antibiotic Sinefungin.</title>
        <authorList>
            <person name="Oshima K."/>
            <person name="Hattori M."/>
            <person name="Shimizu H."/>
            <person name="Fukuda K."/>
            <person name="Nemoto M."/>
            <person name="Inagaki K."/>
            <person name="Tamura T."/>
        </authorList>
    </citation>
    <scope>NUCLEOTIDE SEQUENCE</scope>
    <source>
        <strain evidence="4">FACHB-1375</strain>
    </source>
</reference>
<evidence type="ECO:0000256" key="2">
    <source>
        <dbReference type="ARBA" id="ARBA00022801"/>
    </source>
</evidence>
<comment type="similarity">
    <text evidence="1">Belongs to the AB hydrolase superfamily. AB hydrolase 2 family.</text>
</comment>
<evidence type="ECO:0000313" key="4">
    <source>
        <dbReference type="EMBL" id="MBD2183687.1"/>
    </source>
</evidence>
<dbReference type="Proteomes" id="UP000641646">
    <property type="component" value="Unassembled WGS sequence"/>
</dbReference>
<dbReference type="EMBL" id="JACJPW010000062">
    <property type="protein sequence ID" value="MBD2183687.1"/>
    <property type="molecule type" value="Genomic_DNA"/>
</dbReference>
<comment type="caution">
    <text evidence="4">The sequence shown here is derived from an EMBL/GenBank/DDBJ whole genome shotgun (WGS) entry which is preliminary data.</text>
</comment>
<sequence>MIVKSCRRESLSLEVITLPPKTGQPPKGAIVALHGWGANGEDLASLAPFLNLPDYEFLFPDGPFPHPHVPGGRTWYDFQKNYGLTESRQLLNEWLTSFERRTGIPLERTILSGFSQGGAMTLDVGLNLPLAGLVCLSGYLHPMTQEATNRNFPPVLILHGRQDSIVPVTAAVKARDILSNLGVAVQYQEFDMGHEVTPAVLNLMRSFVMQVMSSTSSKIS</sequence>
<dbReference type="Pfam" id="PF02230">
    <property type="entry name" value="Abhydrolase_2"/>
    <property type="match status" value="1"/>
</dbReference>
<evidence type="ECO:0000259" key="3">
    <source>
        <dbReference type="Pfam" id="PF02230"/>
    </source>
</evidence>
<gene>
    <name evidence="4" type="ORF">H6G03_21930</name>
</gene>
<feature type="domain" description="Phospholipase/carboxylesterase/thioesterase" evidence="3">
    <location>
        <begin position="23"/>
        <end position="209"/>
    </location>
</feature>
<evidence type="ECO:0000256" key="1">
    <source>
        <dbReference type="ARBA" id="ARBA00006499"/>
    </source>
</evidence>
<dbReference type="AlphaFoldDB" id="A0A926VJ64"/>
<dbReference type="GO" id="GO:0016787">
    <property type="term" value="F:hydrolase activity"/>
    <property type="evidence" value="ECO:0007669"/>
    <property type="project" value="UniProtKB-KW"/>
</dbReference>
<dbReference type="Gene3D" id="3.40.50.1820">
    <property type="entry name" value="alpha/beta hydrolase"/>
    <property type="match status" value="1"/>
</dbReference>